<dbReference type="Proteomes" id="UP000324222">
    <property type="component" value="Unassembled WGS sequence"/>
</dbReference>
<name>A0A5B7F106_PORTR</name>
<gene>
    <name evidence="1" type="ORF">E2C01_032910</name>
</gene>
<sequence>MVCGCGVVFGVRKCGVVGYDWICSMMWSRTGVFGDMAGYVMLYVVQESGIRKYYDVDVMFSAVVHK</sequence>
<comment type="caution">
    <text evidence="1">The sequence shown here is derived from an EMBL/GenBank/DDBJ whole genome shotgun (WGS) entry which is preliminary data.</text>
</comment>
<evidence type="ECO:0000313" key="1">
    <source>
        <dbReference type="EMBL" id="MPC39375.1"/>
    </source>
</evidence>
<proteinExistence type="predicted"/>
<evidence type="ECO:0000313" key="2">
    <source>
        <dbReference type="Proteomes" id="UP000324222"/>
    </source>
</evidence>
<protein>
    <submittedName>
        <fullName evidence="1">Uncharacterized protein</fullName>
    </submittedName>
</protein>
<organism evidence="1 2">
    <name type="scientific">Portunus trituberculatus</name>
    <name type="common">Swimming crab</name>
    <name type="synonym">Neptunus trituberculatus</name>
    <dbReference type="NCBI Taxonomy" id="210409"/>
    <lineage>
        <taxon>Eukaryota</taxon>
        <taxon>Metazoa</taxon>
        <taxon>Ecdysozoa</taxon>
        <taxon>Arthropoda</taxon>
        <taxon>Crustacea</taxon>
        <taxon>Multicrustacea</taxon>
        <taxon>Malacostraca</taxon>
        <taxon>Eumalacostraca</taxon>
        <taxon>Eucarida</taxon>
        <taxon>Decapoda</taxon>
        <taxon>Pleocyemata</taxon>
        <taxon>Brachyura</taxon>
        <taxon>Eubrachyura</taxon>
        <taxon>Portunoidea</taxon>
        <taxon>Portunidae</taxon>
        <taxon>Portuninae</taxon>
        <taxon>Portunus</taxon>
    </lineage>
</organism>
<reference evidence="1 2" key="1">
    <citation type="submission" date="2019-05" db="EMBL/GenBank/DDBJ databases">
        <title>Another draft genome of Portunus trituberculatus and its Hox gene families provides insights of decapod evolution.</title>
        <authorList>
            <person name="Jeong J.-H."/>
            <person name="Song I."/>
            <person name="Kim S."/>
            <person name="Choi T."/>
            <person name="Kim D."/>
            <person name="Ryu S."/>
            <person name="Kim W."/>
        </authorList>
    </citation>
    <scope>NUCLEOTIDE SEQUENCE [LARGE SCALE GENOMIC DNA]</scope>
    <source>
        <tissue evidence="1">Muscle</tissue>
    </source>
</reference>
<dbReference type="EMBL" id="VSRR010004346">
    <property type="protein sequence ID" value="MPC39375.1"/>
    <property type="molecule type" value="Genomic_DNA"/>
</dbReference>
<keyword evidence="2" id="KW-1185">Reference proteome</keyword>
<dbReference type="AlphaFoldDB" id="A0A5B7F106"/>
<accession>A0A5B7F106</accession>